<dbReference type="Gene3D" id="3.30.1220.10">
    <property type="entry name" value="CobW-like, C-terminal domain"/>
    <property type="match status" value="1"/>
</dbReference>
<evidence type="ECO:0000256" key="1">
    <source>
        <dbReference type="ARBA" id="ARBA00022741"/>
    </source>
</evidence>
<evidence type="ECO:0000313" key="9">
    <source>
        <dbReference type="Proteomes" id="UP000095228"/>
    </source>
</evidence>
<dbReference type="STRING" id="1838286.Verru16b_00876"/>
<proteinExistence type="inferred from homology"/>
<feature type="domain" description="CobW C-terminal" evidence="7">
    <location>
        <begin position="357"/>
        <end position="450"/>
    </location>
</feature>
<dbReference type="EMBL" id="CP016094">
    <property type="protein sequence ID" value="AOS43818.1"/>
    <property type="molecule type" value="Genomic_DNA"/>
</dbReference>
<protein>
    <submittedName>
        <fullName evidence="8">Metal chaperone YciC</fullName>
    </submittedName>
</protein>
<dbReference type="GO" id="GO:0005737">
    <property type="term" value="C:cytoplasm"/>
    <property type="evidence" value="ECO:0007669"/>
    <property type="project" value="TreeGrafter"/>
</dbReference>
<dbReference type="InterPro" id="IPR003495">
    <property type="entry name" value="CobW/HypB/UreG_nucleotide-bd"/>
</dbReference>
<dbReference type="Proteomes" id="UP000095228">
    <property type="component" value="Chromosome"/>
</dbReference>
<keyword evidence="2" id="KW-0378">Hydrolase</keyword>
<keyword evidence="9" id="KW-1185">Reference proteome</keyword>
<evidence type="ECO:0000259" key="7">
    <source>
        <dbReference type="SMART" id="SM00833"/>
    </source>
</evidence>
<dbReference type="SMART" id="SM00833">
    <property type="entry name" value="CobW_C"/>
    <property type="match status" value="1"/>
</dbReference>
<dbReference type="SUPFAM" id="SSF90002">
    <property type="entry name" value="Hypothetical protein YjiA, C-terminal domain"/>
    <property type="match status" value="1"/>
</dbReference>
<comment type="catalytic activity">
    <reaction evidence="6">
        <text>GTP + H2O = GDP + phosphate + H(+)</text>
        <dbReference type="Rhea" id="RHEA:19669"/>
        <dbReference type="ChEBI" id="CHEBI:15377"/>
        <dbReference type="ChEBI" id="CHEBI:15378"/>
        <dbReference type="ChEBI" id="CHEBI:37565"/>
        <dbReference type="ChEBI" id="CHEBI:43474"/>
        <dbReference type="ChEBI" id="CHEBI:58189"/>
    </reaction>
    <physiologicalReaction direction="left-to-right" evidence="6">
        <dbReference type="Rhea" id="RHEA:19670"/>
    </physiologicalReaction>
</comment>
<name>A0A1D8ASE8_9BACT</name>
<dbReference type="PATRIC" id="fig|1838286.3.peg.880"/>
<dbReference type="KEGG" id="obg:Verru16b_00876"/>
<dbReference type="Gene3D" id="3.40.50.300">
    <property type="entry name" value="P-loop containing nucleotide triphosphate hydrolases"/>
    <property type="match status" value="1"/>
</dbReference>
<evidence type="ECO:0000256" key="4">
    <source>
        <dbReference type="ARBA" id="ARBA00034320"/>
    </source>
</evidence>
<dbReference type="Pfam" id="PF07683">
    <property type="entry name" value="CobW_C"/>
    <property type="match status" value="1"/>
</dbReference>
<keyword evidence="3" id="KW-0143">Chaperone</keyword>
<comment type="function">
    <text evidence="5">Zinc chaperone that directly transfers zinc cofactor to target proteins, thereby activating them. Zinc is transferred from the CXCC motif in the GTPase domain to the zinc binding site in target proteins in a process requiring GTP hydrolysis.</text>
</comment>
<dbReference type="SUPFAM" id="SSF52540">
    <property type="entry name" value="P-loop containing nucleoside triphosphate hydrolases"/>
    <property type="match status" value="1"/>
</dbReference>
<keyword evidence="1" id="KW-0547">Nucleotide-binding</keyword>
<evidence type="ECO:0000256" key="5">
    <source>
        <dbReference type="ARBA" id="ARBA00045658"/>
    </source>
</evidence>
<evidence type="ECO:0000256" key="3">
    <source>
        <dbReference type="ARBA" id="ARBA00023186"/>
    </source>
</evidence>
<dbReference type="CDD" id="cd03112">
    <property type="entry name" value="CobW-like"/>
    <property type="match status" value="1"/>
</dbReference>
<comment type="similarity">
    <text evidence="4">Belongs to the SIMIBI class G3E GTPase family. ZNG1 subfamily.</text>
</comment>
<dbReference type="OrthoDB" id="9808822at2"/>
<dbReference type="PANTHER" id="PTHR13748">
    <property type="entry name" value="COBW-RELATED"/>
    <property type="match status" value="1"/>
</dbReference>
<evidence type="ECO:0000313" key="8">
    <source>
        <dbReference type="EMBL" id="AOS43818.1"/>
    </source>
</evidence>
<dbReference type="GO" id="GO:0000166">
    <property type="term" value="F:nucleotide binding"/>
    <property type="evidence" value="ECO:0007669"/>
    <property type="project" value="UniProtKB-KW"/>
</dbReference>
<accession>A0A1D8ASE8</accession>
<dbReference type="InterPro" id="IPR027417">
    <property type="entry name" value="P-loop_NTPase"/>
</dbReference>
<dbReference type="PANTHER" id="PTHR13748:SF62">
    <property type="entry name" value="COBW DOMAIN-CONTAINING PROTEIN"/>
    <property type="match status" value="1"/>
</dbReference>
<sequence>MSDDQPVLTRIPVTVLTGFLGAGKTTLLNRILTEQHGRKIAVIENEFGEVGIDHQLVIQSDEELFEMNNGCICCTVRGDLIRILERLAKRKDPLDAVVIETTGLADPGPVAQTFFTAADIKERYQLDAIVTLVDAKHLGLHLDDSDEARAQVAFADVIVLNKTDLVSPDELAVLEARLRKMNAAARVHRAVQAEVPLRHVLEVGGFNLSRASEMAPNFLEPEYPFEWMGLYQLAPGELVYRLEAGPDPTMDLALVPIPGPGSAPVAAAKETAVRLFAEPPHRLAEGGIIDPAQGRQRLALPAADQIFQIRIPASGWYALFTQHHPDEFAATLLVEGGPVTPARQEALKPDHEHDEAVTSVGLEFPGDVDGKRLNAWLGELLRTKGNDIFRSKGVLAVRGTENRLVFQGVHMLFDGRFDRPWGSEPRKNTFVFIGRNLDRAELSAGFASCLCR</sequence>
<dbReference type="Pfam" id="PF02492">
    <property type="entry name" value="cobW"/>
    <property type="match status" value="1"/>
</dbReference>
<dbReference type="InterPro" id="IPR036627">
    <property type="entry name" value="CobW-likC_sf"/>
</dbReference>
<dbReference type="AlphaFoldDB" id="A0A1D8ASE8"/>
<evidence type="ECO:0000256" key="6">
    <source>
        <dbReference type="ARBA" id="ARBA00049117"/>
    </source>
</evidence>
<organism evidence="8 9">
    <name type="scientific">Lacunisphaera limnophila</name>
    <dbReference type="NCBI Taxonomy" id="1838286"/>
    <lineage>
        <taxon>Bacteria</taxon>
        <taxon>Pseudomonadati</taxon>
        <taxon>Verrucomicrobiota</taxon>
        <taxon>Opitutia</taxon>
        <taxon>Opitutales</taxon>
        <taxon>Opitutaceae</taxon>
        <taxon>Lacunisphaera</taxon>
    </lineage>
</organism>
<evidence type="ECO:0000256" key="2">
    <source>
        <dbReference type="ARBA" id="ARBA00022801"/>
    </source>
</evidence>
<dbReference type="InterPro" id="IPR051316">
    <property type="entry name" value="Zinc-reg_GTPase_activator"/>
</dbReference>
<dbReference type="RefSeq" id="WP_069961139.1">
    <property type="nucleotide sequence ID" value="NZ_CP016094.1"/>
</dbReference>
<reference evidence="8 9" key="1">
    <citation type="submission" date="2016-06" db="EMBL/GenBank/DDBJ databases">
        <title>Three novel species with peptidoglycan cell walls form the new genus Lacunisphaera gen. nov. in the family Opitutaceae of the verrucomicrobial subdivision 4.</title>
        <authorList>
            <person name="Rast P."/>
            <person name="Gloeckner I."/>
            <person name="Jogler M."/>
            <person name="Boedeker C."/>
            <person name="Jeske O."/>
            <person name="Wiegand S."/>
            <person name="Reinhardt R."/>
            <person name="Schumann P."/>
            <person name="Rohde M."/>
            <person name="Spring S."/>
            <person name="Gloeckner F.O."/>
            <person name="Jogler C."/>
        </authorList>
    </citation>
    <scope>NUCLEOTIDE SEQUENCE [LARGE SCALE GENOMIC DNA]</scope>
    <source>
        <strain evidence="8 9">IG16b</strain>
    </source>
</reference>
<dbReference type="InterPro" id="IPR011629">
    <property type="entry name" value="CobW-like_C"/>
</dbReference>
<gene>
    <name evidence="8" type="primary">yciC_1</name>
    <name evidence="8" type="ORF">Verru16b_00876</name>
</gene>
<dbReference type="GO" id="GO:0016787">
    <property type="term" value="F:hydrolase activity"/>
    <property type="evidence" value="ECO:0007669"/>
    <property type="project" value="UniProtKB-KW"/>
</dbReference>